<sequence length="437" mass="45825">MASSRLARLCLVPAAGGGRTMSAVLSPSASPSVPPAPLRHPHLLLWAVCALALMSTAGVALPYPILAPIFVGGPVDDFTHFLGLRPELLMGLALAVNPAGILVGSLVVGPMSDRYGRRRVLGITITATLVGYGLSAFALASRDYPLFVLSRFATGLTEGNVAVVRALLADWHPQLERTRSFAWLNASLYIGWLVGPLLGGLTLPWGEAVPFIVAAVVLVPCLVLLGVGLPDDRPAARPEGGLLAAMRRQQSLGLVVQDPVLRHLALLQLAYTLGVNALYEFAPLWMLQQAGLGSRGIALVTAVQCAAMTAASLFAARIGSGPTPLHRAARFAVVAAIGLLALSLAPSWLGLALIPLLGVPLSFYNALMPAWMSERFAAHGQGRVMGLLTTVFCLSNTLIALIGGALGMLSARWIMLLGGTTCLLAAIGFIRFARRHS</sequence>
<accession>A0A2G9C823</accession>
<feature type="transmembrane region" description="Helical" evidence="8">
    <location>
        <begin position="297"/>
        <end position="316"/>
    </location>
</feature>
<dbReference type="InterPro" id="IPR005829">
    <property type="entry name" value="Sugar_transporter_CS"/>
</dbReference>
<dbReference type="Gene3D" id="1.20.1250.20">
    <property type="entry name" value="MFS general substrate transporter like domains"/>
    <property type="match status" value="1"/>
</dbReference>
<feature type="transmembrane region" description="Helical" evidence="8">
    <location>
        <begin position="208"/>
        <end position="229"/>
    </location>
</feature>
<evidence type="ECO:0000259" key="9">
    <source>
        <dbReference type="PROSITE" id="PS50850"/>
    </source>
</evidence>
<evidence type="ECO:0000256" key="7">
    <source>
        <dbReference type="ARBA" id="ARBA00023136"/>
    </source>
</evidence>
<evidence type="ECO:0000256" key="4">
    <source>
        <dbReference type="ARBA" id="ARBA00022448"/>
    </source>
</evidence>
<comment type="similarity">
    <text evidence="3">Belongs to the major facilitator superfamily. TCR/Tet family.</text>
</comment>
<feature type="domain" description="Major facilitator superfamily (MFS) profile" evidence="9">
    <location>
        <begin position="50"/>
        <end position="437"/>
    </location>
</feature>
<feature type="transmembrane region" description="Helical" evidence="8">
    <location>
        <begin position="120"/>
        <end position="140"/>
    </location>
</feature>
<evidence type="ECO:0000256" key="5">
    <source>
        <dbReference type="ARBA" id="ARBA00022692"/>
    </source>
</evidence>
<evidence type="ECO:0000313" key="11">
    <source>
        <dbReference type="Proteomes" id="UP000231501"/>
    </source>
</evidence>
<dbReference type="GO" id="GO:0022857">
    <property type="term" value="F:transmembrane transporter activity"/>
    <property type="evidence" value="ECO:0007669"/>
    <property type="project" value="InterPro"/>
</dbReference>
<reference evidence="10 11" key="1">
    <citation type="submission" date="2017-11" db="EMBL/GenBank/DDBJ databases">
        <title>Draft genome sequence of Mitsuaria sp. HWN-4.</title>
        <authorList>
            <person name="Gundlapally S.R."/>
        </authorList>
    </citation>
    <scope>NUCLEOTIDE SEQUENCE [LARGE SCALE GENOMIC DNA]</scope>
    <source>
        <strain evidence="10 11">HWN-4</strain>
    </source>
</reference>
<proteinExistence type="inferred from homology"/>
<protein>
    <submittedName>
        <fullName evidence="10">MFS transporter</fullName>
    </submittedName>
</protein>
<keyword evidence="4" id="KW-0813">Transport</keyword>
<keyword evidence="7 8" id="KW-0472">Membrane</keyword>
<gene>
    <name evidence="10" type="ORF">CS062_14010</name>
</gene>
<evidence type="ECO:0000256" key="8">
    <source>
        <dbReference type="SAM" id="Phobius"/>
    </source>
</evidence>
<feature type="transmembrane region" description="Helical" evidence="8">
    <location>
        <begin position="146"/>
        <end position="168"/>
    </location>
</feature>
<dbReference type="Proteomes" id="UP000231501">
    <property type="component" value="Unassembled WGS sequence"/>
</dbReference>
<evidence type="ECO:0000256" key="3">
    <source>
        <dbReference type="ARBA" id="ARBA00007520"/>
    </source>
</evidence>
<dbReference type="PROSITE" id="PS50850">
    <property type="entry name" value="MFS"/>
    <property type="match status" value="1"/>
</dbReference>
<dbReference type="Pfam" id="PF07690">
    <property type="entry name" value="MFS_1"/>
    <property type="match status" value="1"/>
</dbReference>
<dbReference type="PANTHER" id="PTHR23504:SF15">
    <property type="entry name" value="MAJOR FACILITATOR SUPERFAMILY (MFS) PROFILE DOMAIN-CONTAINING PROTEIN"/>
    <property type="match status" value="1"/>
</dbReference>
<feature type="transmembrane region" description="Helical" evidence="8">
    <location>
        <begin position="413"/>
        <end position="433"/>
    </location>
</feature>
<dbReference type="SUPFAM" id="SSF103473">
    <property type="entry name" value="MFS general substrate transporter"/>
    <property type="match status" value="1"/>
</dbReference>
<dbReference type="PANTHER" id="PTHR23504">
    <property type="entry name" value="MAJOR FACILITATOR SUPERFAMILY DOMAIN-CONTAINING PROTEIN 10"/>
    <property type="match status" value="1"/>
</dbReference>
<keyword evidence="11" id="KW-1185">Reference proteome</keyword>
<feature type="transmembrane region" description="Helical" evidence="8">
    <location>
        <begin position="351"/>
        <end position="372"/>
    </location>
</feature>
<name>A0A2G9C823_9BURK</name>
<evidence type="ECO:0000313" key="10">
    <source>
        <dbReference type="EMBL" id="PIM52566.1"/>
    </source>
</evidence>
<dbReference type="PRINTS" id="PR01035">
    <property type="entry name" value="TCRTETA"/>
</dbReference>
<dbReference type="PROSITE" id="PS00216">
    <property type="entry name" value="SUGAR_TRANSPORT_1"/>
    <property type="match status" value="1"/>
</dbReference>
<feature type="transmembrane region" description="Helical" evidence="8">
    <location>
        <begin position="384"/>
        <end position="407"/>
    </location>
</feature>
<comment type="subcellular location">
    <subcellularLocation>
        <location evidence="2">Membrane</location>
        <topology evidence="2">Multi-pass membrane protein</topology>
    </subcellularLocation>
</comment>
<keyword evidence="6 8" id="KW-1133">Transmembrane helix</keyword>
<dbReference type="InterPro" id="IPR001958">
    <property type="entry name" value="Tet-R_TetA/multi-R_MdtG-like"/>
</dbReference>
<dbReference type="EMBL" id="PEOG01000035">
    <property type="protein sequence ID" value="PIM52566.1"/>
    <property type="molecule type" value="Genomic_DNA"/>
</dbReference>
<dbReference type="InterPro" id="IPR011701">
    <property type="entry name" value="MFS"/>
</dbReference>
<comment type="caution">
    <text evidence="10">The sequence shown here is derived from an EMBL/GenBank/DDBJ whole genome shotgun (WGS) entry which is preliminary data.</text>
</comment>
<organism evidence="10 11">
    <name type="scientific">Roseateles chitinivorans</name>
    <dbReference type="NCBI Taxonomy" id="2917965"/>
    <lineage>
        <taxon>Bacteria</taxon>
        <taxon>Pseudomonadati</taxon>
        <taxon>Pseudomonadota</taxon>
        <taxon>Betaproteobacteria</taxon>
        <taxon>Burkholderiales</taxon>
        <taxon>Sphaerotilaceae</taxon>
        <taxon>Roseateles</taxon>
    </lineage>
</organism>
<dbReference type="GO" id="GO:0016020">
    <property type="term" value="C:membrane"/>
    <property type="evidence" value="ECO:0007669"/>
    <property type="project" value="UniProtKB-SubCell"/>
</dbReference>
<dbReference type="InterPro" id="IPR020846">
    <property type="entry name" value="MFS_dom"/>
</dbReference>
<feature type="transmembrane region" description="Helical" evidence="8">
    <location>
        <begin position="43"/>
        <end position="65"/>
    </location>
</feature>
<keyword evidence="5 8" id="KW-0812">Transmembrane</keyword>
<evidence type="ECO:0000256" key="2">
    <source>
        <dbReference type="ARBA" id="ARBA00004141"/>
    </source>
</evidence>
<evidence type="ECO:0000256" key="1">
    <source>
        <dbReference type="ARBA" id="ARBA00003279"/>
    </source>
</evidence>
<dbReference type="AlphaFoldDB" id="A0A2G9C823"/>
<feature type="transmembrane region" description="Helical" evidence="8">
    <location>
        <begin position="88"/>
        <end position="108"/>
    </location>
</feature>
<comment type="function">
    <text evidence="1">Resistance to tetracycline by an active tetracycline efflux. This is an energy-dependent process that decreases the accumulation of the antibiotic in whole cells. This protein functions as a metal-tetracycline/H(+) antiporter.</text>
</comment>
<dbReference type="InterPro" id="IPR036259">
    <property type="entry name" value="MFS_trans_sf"/>
</dbReference>
<evidence type="ECO:0000256" key="6">
    <source>
        <dbReference type="ARBA" id="ARBA00022989"/>
    </source>
</evidence>
<feature type="transmembrane region" description="Helical" evidence="8">
    <location>
        <begin position="180"/>
        <end position="202"/>
    </location>
</feature>